<proteinExistence type="predicted"/>
<accession>A0A856MMA6</accession>
<dbReference type="EMBL" id="CP030118">
    <property type="protein sequence ID" value="QDL11808.1"/>
    <property type="molecule type" value="Genomic_DNA"/>
</dbReference>
<dbReference type="AlphaFoldDB" id="A0A856MMA6"/>
<gene>
    <name evidence="1" type="ORF">DP114_31425</name>
</gene>
<reference evidence="1 2" key="1">
    <citation type="submission" date="2018-06" db="EMBL/GenBank/DDBJ databases">
        <title>Comparative genomics of Brasilonema spp. strains.</title>
        <authorList>
            <person name="Alvarenga D.O."/>
            <person name="Fiore M.F."/>
            <person name="Varani A.M."/>
        </authorList>
    </citation>
    <scope>NUCLEOTIDE SEQUENCE [LARGE SCALE GENOMIC DNA]</scope>
    <source>
        <strain evidence="1 2">CENA114</strain>
    </source>
</reference>
<organism evidence="1 2">
    <name type="scientific">Brasilonema sennae CENA114</name>
    <dbReference type="NCBI Taxonomy" id="415709"/>
    <lineage>
        <taxon>Bacteria</taxon>
        <taxon>Bacillati</taxon>
        <taxon>Cyanobacteriota</taxon>
        <taxon>Cyanophyceae</taxon>
        <taxon>Nostocales</taxon>
        <taxon>Scytonemataceae</taxon>
        <taxon>Brasilonema</taxon>
        <taxon>Bromeliae group (in: Brasilonema)</taxon>
    </lineage>
</organism>
<dbReference type="KEGG" id="bsen:DP114_31425"/>
<evidence type="ECO:0000313" key="1">
    <source>
        <dbReference type="EMBL" id="QDL11808.1"/>
    </source>
</evidence>
<sequence>MSTGKGLKRMKNIPVLYEEKKKPRNIMLTDTAWSNAVIKAKELEISVSEYVEKFLRADGE</sequence>
<name>A0A856MMA6_9CYAN</name>
<protein>
    <submittedName>
        <fullName evidence="1">Uncharacterized protein</fullName>
    </submittedName>
</protein>
<evidence type="ECO:0000313" key="2">
    <source>
        <dbReference type="Proteomes" id="UP000503129"/>
    </source>
</evidence>
<dbReference type="Proteomes" id="UP000503129">
    <property type="component" value="Chromosome"/>
</dbReference>
<keyword evidence="2" id="KW-1185">Reference proteome</keyword>
<dbReference type="RefSeq" id="WP_169268631.1">
    <property type="nucleotide sequence ID" value="NZ_CAWOXK010000001.1"/>
</dbReference>